<dbReference type="Proteomes" id="UP000729402">
    <property type="component" value="Unassembled WGS sequence"/>
</dbReference>
<evidence type="ECO:0008006" key="4">
    <source>
        <dbReference type="Google" id="ProtNLM"/>
    </source>
</evidence>
<gene>
    <name evidence="2" type="ORF">GUJ93_ZPchr0013g34609</name>
</gene>
<evidence type="ECO:0000313" key="2">
    <source>
        <dbReference type="EMBL" id="KAG8097251.1"/>
    </source>
</evidence>
<protein>
    <recommendedName>
        <fullName evidence="4">Protein EARLY RESPONSIVE TO DEHYDRATION 15</fullName>
    </recommendedName>
</protein>
<evidence type="ECO:0000256" key="1">
    <source>
        <dbReference type="SAM" id="MobiDB-lite"/>
    </source>
</evidence>
<name>A0A8J5WX24_ZIZPA</name>
<accession>A0A8J5WX24</accession>
<proteinExistence type="predicted"/>
<reference evidence="2" key="1">
    <citation type="journal article" date="2021" name="bioRxiv">
        <title>Whole Genome Assembly and Annotation of Northern Wild Rice, Zizania palustris L., Supports a Whole Genome Duplication in the Zizania Genus.</title>
        <authorList>
            <person name="Haas M."/>
            <person name="Kono T."/>
            <person name="Macchietto M."/>
            <person name="Millas R."/>
            <person name="McGilp L."/>
            <person name="Shao M."/>
            <person name="Duquette J."/>
            <person name="Hirsch C.N."/>
            <person name="Kimball J."/>
        </authorList>
    </citation>
    <scope>NUCLEOTIDE SEQUENCE</scope>
    <source>
        <tissue evidence="2">Fresh leaf tissue</tissue>
    </source>
</reference>
<dbReference type="InterPro" id="IPR040414">
    <property type="entry name" value="CID1/CID2"/>
</dbReference>
<comment type="caution">
    <text evidence="2">The sequence shown here is derived from an EMBL/GenBank/DDBJ whole genome shotgun (WGS) entry which is preliminary data.</text>
</comment>
<dbReference type="PANTHER" id="PTHR33790:SF2">
    <property type="entry name" value="17.7 KDA LOW TEMPERATURE INDUCED PROTEIN"/>
    <property type="match status" value="1"/>
</dbReference>
<dbReference type="PANTHER" id="PTHR33790">
    <property type="entry name" value="OS05G0344200 PROTEIN"/>
    <property type="match status" value="1"/>
</dbReference>
<organism evidence="2 3">
    <name type="scientific">Zizania palustris</name>
    <name type="common">Northern wild rice</name>
    <dbReference type="NCBI Taxonomy" id="103762"/>
    <lineage>
        <taxon>Eukaryota</taxon>
        <taxon>Viridiplantae</taxon>
        <taxon>Streptophyta</taxon>
        <taxon>Embryophyta</taxon>
        <taxon>Tracheophyta</taxon>
        <taxon>Spermatophyta</taxon>
        <taxon>Magnoliopsida</taxon>
        <taxon>Liliopsida</taxon>
        <taxon>Poales</taxon>
        <taxon>Poaceae</taxon>
        <taxon>BOP clade</taxon>
        <taxon>Oryzoideae</taxon>
        <taxon>Oryzeae</taxon>
        <taxon>Zizaniinae</taxon>
        <taxon>Zizania</taxon>
    </lineage>
</organism>
<dbReference type="AlphaFoldDB" id="A0A8J5WX24"/>
<sequence>MELASAAVALPFLSIVERNPSTLLLRWGGSPAVALAMDALPPSFSHPRSTDIFSSGAAAPVVITRREKGKRRKEEEGEASMSAMVVSSLNPDAPLFVPAAFQQVEDFSPQWWDLVKTTAWFRDHWFHEHQQLDEMADSLAFDDDVDLAGLLPDDAFDDDDLFYDQPQDNGFLVVEPVQPLAAALKTDAVLKALSMASPKGGDAPRGFQEKLRHSEKPTKYAGSPRSGGAPRVIHQPR</sequence>
<keyword evidence="3" id="KW-1185">Reference proteome</keyword>
<dbReference type="OrthoDB" id="628205at2759"/>
<reference evidence="2" key="2">
    <citation type="submission" date="2021-02" db="EMBL/GenBank/DDBJ databases">
        <authorList>
            <person name="Kimball J.A."/>
            <person name="Haas M.W."/>
            <person name="Macchietto M."/>
            <person name="Kono T."/>
            <person name="Duquette J."/>
            <person name="Shao M."/>
        </authorList>
    </citation>
    <scope>NUCLEOTIDE SEQUENCE</scope>
    <source>
        <tissue evidence="2">Fresh leaf tissue</tissue>
    </source>
</reference>
<feature type="region of interest" description="Disordered" evidence="1">
    <location>
        <begin position="197"/>
        <end position="237"/>
    </location>
</feature>
<dbReference type="EMBL" id="JAAALK010000079">
    <property type="protein sequence ID" value="KAG8097251.1"/>
    <property type="molecule type" value="Genomic_DNA"/>
</dbReference>
<feature type="compositionally biased region" description="Basic and acidic residues" evidence="1">
    <location>
        <begin position="207"/>
        <end position="218"/>
    </location>
</feature>
<evidence type="ECO:0000313" key="3">
    <source>
        <dbReference type="Proteomes" id="UP000729402"/>
    </source>
</evidence>